<dbReference type="Pfam" id="PF11219">
    <property type="entry name" value="DUF3014"/>
    <property type="match status" value="1"/>
</dbReference>
<feature type="transmembrane region" description="Helical" evidence="2">
    <location>
        <begin position="12"/>
        <end position="29"/>
    </location>
</feature>
<comment type="caution">
    <text evidence="3">The sequence shown here is derived from an EMBL/GenBank/DDBJ whole genome shotgun (WGS) entry which is preliminary data.</text>
</comment>
<evidence type="ECO:0000256" key="1">
    <source>
        <dbReference type="SAM" id="MobiDB-lite"/>
    </source>
</evidence>
<keyword evidence="4" id="KW-1185">Reference proteome</keyword>
<reference evidence="3 4" key="1">
    <citation type="submission" date="2021-04" db="EMBL/GenBank/DDBJ databases">
        <authorList>
            <person name="Huq M.A."/>
        </authorList>
    </citation>
    <scope>NUCLEOTIDE SEQUENCE [LARGE SCALE GENOMIC DNA]</scope>
    <source>
        <strain evidence="3 4">MAH-13</strain>
    </source>
</reference>
<feature type="region of interest" description="Disordered" evidence="1">
    <location>
        <begin position="35"/>
        <end position="55"/>
    </location>
</feature>
<dbReference type="EMBL" id="JAGJRS010000018">
    <property type="protein sequence ID" value="MBP1474399.1"/>
    <property type="molecule type" value="Genomic_DNA"/>
</dbReference>
<protein>
    <submittedName>
        <fullName evidence="3">DUF3014 domain-containing protein</fullName>
    </submittedName>
</protein>
<keyword evidence="2" id="KW-0472">Membrane</keyword>
<name>A0ABS4DMV9_9GAMM</name>
<dbReference type="RefSeq" id="WP_209619125.1">
    <property type="nucleotide sequence ID" value="NZ_JAGJRS010000018.1"/>
</dbReference>
<proteinExistence type="predicted"/>
<accession>A0ABS4DMV9</accession>
<sequence>MKKKQSSIGQWLVSGVVVILAIAVGVFIWRKATQAGGEPTPVPASTTAASAGTGPAAASTAIQHPIAQATPALASTAPLPALDASDTDVASALLALGGSPLDGLLRRDQIIRRVVATVDALPRQSVGTNILPLKTPQGAFVVEQADGAITLSPRNAERYAPYMQVLEGVDPKALVAWYVAHYPLFQQAYRDLGYPKGYFNDRLVIAIDDMLAAPVPDGPVALVQPKVFYRYADAGLEARSAGQKLLMRLGADDEAQVKAKLRQIRALLTGATLPAGAASAR</sequence>
<evidence type="ECO:0000256" key="2">
    <source>
        <dbReference type="SAM" id="Phobius"/>
    </source>
</evidence>
<evidence type="ECO:0000313" key="3">
    <source>
        <dbReference type="EMBL" id="MBP1474399.1"/>
    </source>
</evidence>
<organism evidence="3 4">
    <name type="scientific">Frateuria flava</name>
    <dbReference type="NCBI Taxonomy" id="2821489"/>
    <lineage>
        <taxon>Bacteria</taxon>
        <taxon>Pseudomonadati</taxon>
        <taxon>Pseudomonadota</taxon>
        <taxon>Gammaproteobacteria</taxon>
        <taxon>Lysobacterales</taxon>
        <taxon>Rhodanobacteraceae</taxon>
        <taxon>Frateuria</taxon>
    </lineage>
</organism>
<keyword evidence="2" id="KW-1133">Transmembrane helix</keyword>
<keyword evidence="2" id="KW-0812">Transmembrane</keyword>
<dbReference type="Proteomes" id="UP000823790">
    <property type="component" value="Unassembled WGS sequence"/>
</dbReference>
<dbReference type="InterPro" id="IPR021382">
    <property type="entry name" value="DUF3014"/>
</dbReference>
<gene>
    <name evidence="3" type="ORF">J7I44_08805</name>
</gene>
<feature type="compositionally biased region" description="Low complexity" evidence="1">
    <location>
        <begin position="43"/>
        <end position="55"/>
    </location>
</feature>
<evidence type="ECO:0000313" key="4">
    <source>
        <dbReference type="Proteomes" id="UP000823790"/>
    </source>
</evidence>